<evidence type="ECO:0000313" key="2">
    <source>
        <dbReference type="Proteomes" id="UP000069135"/>
    </source>
</evidence>
<evidence type="ECO:0000313" key="1">
    <source>
        <dbReference type="EMBL" id="ALM13040.1"/>
    </source>
</evidence>
<organism evidence="1 2">
    <name type="scientific">Candidatus Peribacter riflensis</name>
    <dbReference type="NCBI Taxonomy" id="1735162"/>
    <lineage>
        <taxon>Bacteria</taxon>
        <taxon>Candidatus Peregrinibacteriota</taxon>
        <taxon>Candidatus Peribacteria</taxon>
        <taxon>Candidatus Peribacterales</taxon>
        <taxon>Candidatus Peribacteraceae</taxon>
        <taxon>Candidatus Peribacter</taxon>
    </lineage>
</organism>
<dbReference type="EMBL" id="CP013065">
    <property type="protein sequence ID" value="ALM13040.1"/>
    <property type="molecule type" value="Genomic_DNA"/>
</dbReference>
<accession>A0A0S1STK8</accession>
<reference evidence="2" key="1">
    <citation type="submission" date="2015-10" db="EMBL/GenBank/DDBJ databases">
        <title>Analysis of five complete genome sequences for members of the class Peribacteria in the recently recognized Peregrinibacteria bacterial phylum.</title>
        <authorList>
            <person name="Anantharaman K."/>
            <person name="Brown C.T."/>
            <person name="Burstein D."/>
            <person name="Castelle C.J."/>
            <person name="Probst A.J."/>
            <person name="Thomas B.C."/>
            <person name="Williams K.H."/>
            <person name="Banfield J.F."/>
        </authorList>
    </citation>
    <scope>NUCLEOTIDE SEQUENCE [LARGE SCALE GENOMIC DNA]</scope>
</reference>
<protein>
    <submittedName>
        <fullName evidence="1">Uncharacterized protein</fullName>
    </submittedName>
</protein>
<dbReference type="KEGG" id="prf:PeribacterA2_0342"/>
<dbReference type="Proteomes" id="UP000069135">
    <property type="component" value="Chromosome"/>
</dbReference>
<reference evidence="1 2" key="2">
    <citation type="journal article" date="2016" name="PeerJ">
        <title>Analysis of five complete genome sequences for members of the class Peribacteria in the recently recognized Peregrinibacteria bacterial phylum.</title>
        <authorList>
            <person name="Anantharaman K."/>
            <person name="Brown C.T."/>
            <person name="Burstein D."/>
            <person name="Castelle C.J."/>
            <person name="Probst A.J."/>
            <person name="Thomas B.C."/>
            <person name="Williams K.H."/>
            <person name="Banfield J.F."/>
        </authorList>
    </citation>
    <scope>NUCLEOTIDE SEQUENCE [LARGE SCALE GENOMIC DNA]</scope>
    <source>
        <strain evidence="1">RIFOXYD1_FULL_PER-ii_59_16</strain>
    </source>
</reference>
<proteinExistence type="predicted"/>
<name>A0A0S1STK8_9BACT</name>
<accession>A0A0S1SHQ0</accession>
<sequence>MAKHRHQRTGEAETDLTFRTSVYPIDNDRNHQLFLEIEAMIDSDRCRLECAMGEVRITRLTHDYARMVQLLLDTKPVLGGTCTLKKV</sequence>
<dbReference type="STRING" id="1735162.PeribacterB2_0342"/>
<accession>A0A0S1STR0</accession>
<accession>A0A0S1SM54</accession>
<gene>
    <name evidence="1" type="ORF">PeribacterD1_0342</name>
</gene>
<dbReference type="AlphaFoldDB" id="A0A0S1STK8"/>
<accession>A0A0S1SMS9</accession>